<evidence type="ECO:0000313" key="1">
    <source>
        <dbReference type="EMBL" id="PVV03400.1"/>
    </source>
</evidence>
<organism evidence="1 2">
    <name type="scientific">Smittium megazygosporum</name>
    <dbReference type="NCBI Taxonomy" id="133381"/>
    <lineage>
        <taxon>Eukaryota</taxon>
        <taxon>Fungi</taxon>
        <taxon>Fungi incertae sedis</taxon>
        <taxon>Zoopagomycota</taxon>
        <taxon>Kickxellomycotina</taxon>
        <taxon>Harpellomycetes</taxon>
        <taxon>Harpellales</taxon>
        <taxon>Legeriomycetaceae</taxon>
        <taxon>Smittium</taxon>
    </lineage>
</organism>
<dbReference type="AlphaFoldDB" id="A0A2T9ZFP8"/>
<sequence length="473" mass="53575">MEALRIVPWSNTAEFDLACKLLYYDSDNEAHTFANRRRGLEILKLWCCRSNVPTTIQVTAQLLEAWLYDHENKSKLSSLMEKRLMYAMSLIRFVNLLVDTEQKGQYASSIISLAEKLGIPVWLVELRHAAAHEKLPGIELLRLSIKNALEYLYENYWSLQLQNLYQVLPSSATLDSEAFPKEISVSPEESILSLLDEFKNQRIRYLSAVLSRSKAKPDFKKYAQVLTEIGKSMHKDAMVSLLIPLLLEPGTGVMVVPPEISELKKLVNVEPNSKKAKVNKRKRGSLSSPGLAAFDFSSLASAQKEYLLKVYSPIFDCWYSSRILRTTSFLEKSLPSAVPLLQFQSELSALFLEPNLKSKKQINIEEAASFYSSEETEKLLSKVQESEQQFKANIESIAKENSEIQLGLNYNGIDNSNASCLRTEAENKTMNVDFLINFNQINEAVQLRFVDAGTWKPSQIGCLPNNVLPKLDL</sequence>
<proteinExistence type="predicted"/>
<comment type="caution">
    <text evidence="1">The sequence shown here is derived from an EMBL/GenBank/DDBJ whole genome shotgun (WGS) entry which is preliminary data.</text>
</comment>
<dbReference type="InterPro" id="IPR007174">
    <property type="entry name" value="Las1"/>
</dbReference>
<dbReference type="GO" id="GO:0000470">
    <property type="term" value="P:maturation of LSU-rRNA"/>
    <property type="evidence" value="ECO:0007669"/>
    <property type="project" value="TreeGrafter"/>
</dbReference>
<dbReference type="GO" id="GO:0030687">
    <property type="term" value="C:preribosome, large subunit precursor"/>
    <property type="evidence" value="ECO:0007669"/>
    <property type="project" value="TreeGrafter"/>
</dbReference>
<evidence type="ECO:0000313" key="2">
    <source>
        <dbReference type="Proteomes" id="UP000245609"/>
    </source>
</evidence>
<accession>A0A2T9ZFP8</accession>
<dbReference type="STRING" id="133381.A0A2T9ZFP8"/>
<evidence type="ECO:0008006" key="3">
    <source>
        <dbReference type="Google" id="ProtNLM"/>
    </source>
</evidence>
<dbReference type="GO" id="GO:0004519">
    <property type="term" value="F:endonuclease activity"/>
    <property type="evidence" value="ECO:0007669"/>
    <property type="project" value="InterPro"/>
</dbReference>
<dbReference type="PANTHER" id="PTHR15002">
    <property type="entry name" value="RIBOSOMAL BIOGENESIS PROTEIN LAS1L"/>
    <property type="match status" value="1"/>
</dbReference>
<protein>
    <recommendedName>
        <fullName evidence="3">Ribosomal biogenesis protein LAS1L</fullName>
    </recommendedName>
</protein>
<name>A0A2T9ZFP8_9FUNG</name>
<dbReference type="PANTHER" id="PTHR15002:SF0">
    <property type="entry name" value="RIBOSOMAL BIOGENESIS PROTEIN LAS1L"/>
    <property type="match status" value="1"/>
</dbReference>
<dbReference type="GO" id="GO:0090730">
    <property type="term" value="C:Las1 complex"/>
    <property type="evidence" value="ECO:0007669"/>
    <property type="project" value="InterPro"/>
</dbReference>
<keyword evidence="2" id="KW-1185">Reference proteome</keyword>
<reference evidence="1 2" key="1">
    <citation type="journal article" date="2018" name="MBio">
        <title>Comparative Genomics Reveals the Core Gene Toolbox for the Fungus-Insect Symbiosis.</title>
        <authorList>
            <person name="Wang Y."/>
            <person name="Stata M."/>
            <person name="Wang W."/>
            <person name="Stajich J.E."/>
            <person name="White M.M."/>
            <person name="Moncalvo J.M."/>
        </authorList>
    </citation>
    <scope>NUCLEOTIDE SEQUENCE [LARGE SCALE GENOMIC DNA]</scope>
    <source>
        <strain evidence="1 2">SC-DP-2</strain>
    </source>
</reference>
<gene>
    <name evidence="1" type="ORF">BB560_002117</name>
</gene>
<dbReference type="Proteomes" id="UP000245609">
    <property type="component" value="Unassembled WGS sequence"/>
</dbReference>
<dbReference type="Pfam" id="PF04031">
    <property type="entry name" value="Las1"/>
    <property type="match status" value="1"/>
</dbReference>
<dbReference type="GO" id="GO:0000460">
    <property type="term" value="P:maturation of 5.8S rRNA"/>
    <property type="evidence" value="ECO:0007669"/>
    <property type="project" value="TreeGrafter"/>
</dbReference>
<dbReference type="EMBL" id="MBFS01000239">
    <property type="protein sequence ID" value="PVV03400.1"/>
    <property type="molecule type" value="Genomic_DNA"/>
</dbReference>
<dbReference type="OrthoDB" id="10263222at2759"/>